<dbReference type="SUPFAM" id="SSF47473">
    <property type="entry name" value="EF-hand"/>
    <property type="match status" value="1"/>
</dbReference>
<keyword evidence="12" id="KW-0325">Glycoprotein</keyword>
<dbReference type="EMBL" id="HBFX01052041">
    <property type="protein sequence ID" value="CAD8980369.1"/>
    <property type="molecule type" value="Transcribed_RNA"/>
</dbReference>
<keyword evidence="10" id="KW-0406">Ion transport</keyword>
<dbReference type="GO" id="GO:0008331">
    <property type="term" value="F:high voltage-gated calcium channel activity"/>
    <property type="evidence" value="ECO:0007669"/>
    <property type="project" value="TreeGrafter"/>
</dbReference>
<evidence type="ECO:0000256" key="3">
    <source>
        <dbReference type="ARBA" id="ARBA00022553"/>
    </source>
</evidence>
<evidence type="ECO:0000313" key="17">
    <source>
        <dbReference type="EMBL" id="CAD8980369.1"/>
    </source>
</evidence>
<dbReference type="Pfam" id="PF00520">
    <property type="entry name" value="Ion_trans"/>
    <property type="match status" value="1"/>
</dbReference>
<accession>A0A6U5BNI5</accession>
<feature type="coiled-coil region" evidence="14">
    <location>
        <begin position="646"/>
        <end position="680"/>
    </location>
</feature>
<evidence type="ECO:0000256" key="1">
    <source>
        <dbReference type="ARBA" id="ARBA00004141"/>
    </source>
</evidence>
<dbReference type="GO" id="GO:0005509">
    <property type="term" value="F:calcium ion binding"/>
    <property type="evidence" value="ECO:0007669"/>
    <property type="project" value="InterPro"/>
</dbReference>
<evidence type="ECO:0000259" key="16">
    <source>
        <dbReference type="PROSITE" id="PS50222"/>
    </source>
</evidence>
<evidence type="ECO:0000256" key="10">
    <source>
        <dbReference type="ARBA" id="ARBA00023065"/>
    </source>
</evidence>
<evidence type="ECO:0000256" key="15">
    <source>
        <dbReference type="SAM" id="Phobius"/>
    </source>
</evidence>
<dbReference type="PROSITE" id="PS50222">
    <property type="entry name" value="EF_HAND_2"/>
    <property type="match status" value="1"/>
</dbReference>
<dbReference type="InterPro" id="IPR002048">
    <property type="entry name" value="EF_hand_dom"/>
</dbReference>
<reference evidence="17" key="1">
    <citation type="submission" date="2021-01" db="EMBL/GenBank/DDBJ databases">
        <authorList>
            <person name="Corre E."/>
            <person name="Pelletier E."/>
            <person name="Niang G."/>
            <person name="Scheremetjew M."/>
            <person name="Finn R."/>
            <person name="Kale V."/>
            <person name="Holt S."/>
            <person name="Cochrane G."/>
            <person name="Meng A."/>
            <person name="Brown T."/>
            <person name="Cohen L."/>
        </authorList>
    </citation>
    <scope>NUCLEOTIDE SEQUENCE</scope>
    <source>
        <strain evidence="17">CCMP644</strain>
    </source>
</reference>
<dbReference type="SUPFAM" id="SSF81324">
    <property type="entry name" value="Voltage-gated potassium channels"/>
    <property type="match status" value="1"/>
</dbReference>
<evidence type="ECO:0000256" key="12">
    <source>
        <dbReference type="ARBA" id="ARBA00023180"/>
    </source>
</evidence>
<keyword evidence="8" id="KW-0851">Voltage-gated channel</keyword>
<feature type="domain" description="EF-hand" evidence="16">
    <location>
        <begin position="474"/>
        <end position="509"/>
    </location>
</feature>
<evidence type="ECO:0000256" key="5">
    <source>
        <dbReference type="ARBA" id="ARBA00022673"/>
    </source>
</evidence>
<gene>
    <name evidence="17" type="ORF">HAND00432_LOCUS31379</name>
</gene>
<keyword evidence="3" id="KW-0597">Phosphoprotein</keyword>
<dbReference type="Gene3D" id="1.10.287.70">
    <property type="match status" value="1"/>
</dbReference>
<keyword evidence="6 15" id="KW-0812">Transmembrane</keyword>
<feature type="transmembrane region" description="Helical" evidence="15">
    <location>
        <begin position="281"/>
        <end position="304"/>
    </location>
</feature>
<keyword evidence="11 15" id="KW-0472">Membrane</keyword>
<dbReference type="Gene3D" id="1.20.120.350">
    <property type="entry name" value="Voltage-gated potassium channels. Chain C"/>
    <property type="match status" value="1"/>
</dbReference>
<evidence type="ECO:0000256" key="7">
    <source>
        <dbReference type="ARBA" id="ARBA00022837"/>
    </source>
</evidence>
<keyword evidence="4" id="KW-0109">Calcium transport</keyword>
<feature type="transmembrane region" description="Helical" evidence="15">
    <location>
        <begin position="211"/>
        <end position="234"/>
    </location>
</feature>
<sequence>MAASAAAATVAKKRGEMDAFLKRHGNNVVGGVYKLRGLNEELNENDLAHEGFGTVEDKYAEKPLIGYLPNNPKDIIRNETCLLLQDRKGGPVAPLPGKEAKDSDNYRVTDRRFVLTHKVLAIGAEYDSTGEVKADSIPLFDIVEARALPEDHGVIEIITQLEGHNSGRTYRFRPPSSTVHGWLHDLQMQSIAAIEHKNSKIRKYRRIIRHLYAGGYVQLVIATMIIMNFLMLCAESQLQPDDGDQIYKNIQALDLTFTVIFTVELFVNAVIHWFYPFINNGWNVLDIIVITIAWIAKAGNIAQLEPTRAFRIFRLAGKVESLRRIVTAITKAIIPMCYAFFIAGIFTSIFAVLGTEFYKERDPENFGTFSRTMYTLWYAVAFSTWRNDLPIWDEQGNINWGILLYLVSMVVILMWVTLQIVVAVLLDNFVGATKLEHQKEAKKRLLEAEQTNIDTGGLEPLLTEMLKLFDTSDQLSRGIKKIFHNLDHDRQGTIDFTKMMEGMKKFATHSTIRLTPEDYEVLIEGGRMCNPDRTINEQQFDQMMRKQIKQHVQRDLTDVMGMNEYQIEMRVLLASHRILHVNDQYDEIRTVQGELAELYKEVNLMRIKCLTDTAQLVALSEGAADASRDMESNAQNIDAILDRDLAVELRARHAQQQKQMAEMREIVADLKNKIEQSTNELRGKTPVHNGIGSHDLEGGNASDLASMGPSKFGHFAPATPTFVR</sequence>
<protein>
    <recommendedName>
        <fullName evidence="16">EF-hand domain-containing protein</fullName>
    </recommendedName>
</protein>
<evidence type="ECO:0000256" key="2">
    <source>
        <dbReference type="ARBA" id="ARBA00022448"/>
    </source>
</evidence>
<dbReference type="InterPro" id="IPR027359">
    <property type="entry name" value="Volt_channel_dom_sf"/>
</dbReference>
<dbReference type="Gene3D" id="1.10.238.10">
    <property type="entry name" value="EF-hand"/>
    <property type="match status" value="1"/>
</dbReference>
<dbReference type="InterPro" id="IPR050599">
    <property type="entry name" value="VDCC_alpha-1_subunit"/>
</dbReference>
<evidence type="ECO:0000256" key="6">
    <source>
        <dbReference type="ARBA" id="ARBA00022692"/>
    </source>
</evidence>
<dbReference type="InterPro" id="IPR005821">
    <property type="entry name" value="Ion_trans_dom"/>
</dbReference>
<keyword evidence="14" id="KW-0175">Coiled coil</keyword>
<dbReference type="GO" id="GO:0098703">
    <property type="term" value="P:calcium ion import across plasma membrane"/>
    <property type="evidence" value="ECO:0007669"/>
    <property type="project" value="TreeGrafter"/>
</dbReference>
<comment type="subcellular location">
    <subcellularLocation>
        <location evidence="1">Membrane</location>
        <topology evidence="1">Multi-pass membrane protein</topology>
    </subcellularLocation>
</comment>
<feature type="transmembrane region" description="Helical" evidence="15">
    <location>
        <begin position="325"/>
        <end position="353"/>
    </location>
</feature>
<evidence type="ECO:0000256" key="13">
    <source>
        <dbReference type="ARBA" id="ARBA00023303"/>
    </source>
</evidence>
<keyword evidence="5" id="KW-0107">Calcium channel</keyword>
<keyword evidence="9 15" id="KW-1133">Transmembrane helix</keyword>
<organism evidence="17">
    <name type="scientific">Hemiselmis andersenii</name>
    <name type="common">Cryptophyte alga</name>
    <dbReference type="NCBI Taxonomy" id="464988"/>
    <lineage>
        <taxon>Eukaryota</taxon>
        <taxon>Cryptophyceae</taxon>
        <taxon>Cryptomonadales</taxon>
        <taxon>Hemiselmidaceae</taxon>
        <taxon>Hemiselmis</taxon>
    </lineage>
</organism>
<dbReference type="AlphaFoldDB" id="A0A6U5BNI5"/>
<feature type="transmembrane region" description="Helical" evidence="15">
    <location>
        <begin position="255"/>
        <end position="275"/>
    </location>
</feature>
<dbReference type="InterPro" id="IPR011992">
    <property type="entry name" value="EF-hand-dom_pair"/>
</dbReference>
<keyword evidence="2" id="KW-0813">Transport</keyword>
<dbReference type="PANTHER" id="PTHR45628:SF7">
    <property type="entry name" value="VOLTAGE-DEPENDENT CALCIUM CHANNEL TYPE A SUBUNIT ALPHA-1"/>
    <property type="match status" value="1"/>
</dbReference>
<evidence type="ECO:0000256" key="11">
    <source>
        <dbReference type="ARBA" id="ARBA00023136"/>
    </source>
</evidence>
<dbReference type="PANTHER" id="PTHR45628">
    <property type="entry name" value="VOLTAGE-DEPENDENT CALCIUM CHANNEL TYPE A SUBUNIT ALPHA-1"/>
    <property type="match status" value="1"/>
</dbReference>
<evidence type="ECO:0000256" key="14">
    <source>
        <dbReference type="SAM" id="Coils"/>
    </source>
</evidence>
<proteinExistence type="predicted"/>
<evidence type="ECO:0000256" key="9">
    <source>
        <dbReference type="ARBA" id="ARBA00022989"/>
    </source>
</evidence>
<feature type="transmembrane region" description="Helical" evidence="15">
    <location>
        <begin position="402"/>
        <end position="426"/>
    </location>
</feature>
<keyword evidence="7" id="KW-0106">Calcium</keyword>
<name>A0A6U5BNI5_HEMAN</name>
<evidence type="ECO:0000256" key="4">
    <source>
        <dbReference type="ARBA" id="ARBA00022568"/>
    </source>
</evidence>
<dbReference type="GO" id="GO:0005891">
    <property type="term" value="C:voltage-gated calcium channel complex"/>
    <property type="evidence" value="ECO:0007669"/>
    <property type="project" value="TreeGrafter"/>
</dbReference>
<evidence type="ECO:0000256" key="8">
    <source>
        <dbReference type="ARBA" id="ARBA00022882"/>
    </source>
</evidence>
<keyword evidence="13" id="KW-0407">Ion channel</keyword>